<comment type="caution">
    <text evidence="2">The sequence shown here is derived from an EMBL/GenBank/DDBJ whole genome shotgun (WGS) entry which is preliminary data.</text>
</comment>
<dbReference type="InterPro" id="IPR001434">
    <property type="entry name" value="OmcB-like_DUF11"/>
</dbReference>
<sequence length="318" mass="31949">MLQTAPASPARPARPSRRHRTGTVLGLLLTVLAVLGAAGPQHAVAADADTITIGEPGHITVTAPRTVAPGEYAELRLAYTNTSNSLEESAPLTLTFAPSAAASVDLDGLTFLDGGEGHTYAVTGNSAAGTVNVDWRYFDEGASTTTTVYIPFKDTATGPVPLSASLTENLGTGTVVTPLGSLTINNTPAAADLSVALDASPKGLGVVYATFTATVTNHGPAATTAAAVRFTYPAGFTLPSATGCTVDSAARTVTCDLGPLASGASTTRTLGLHASLLTIGSHLTVTAARTTSTPADPTPANDTATTTCSALTGLLIRC</sequence>
<accession>A0A918REV8</accession>
<dbReference type="EMBL" id="BMVX01000036">
    <property type="protein sequence ID" value="GGZ94038.1"/>
    <property type="molecule type" value="Genomic_DNA"/>
</dbReference>
<feature type="domain" description="DUF11" evidence="1">
    <location>
        <begin position="208"/>
        <end position="307"/>
    </location>
</feature>
<dbReference type="OrthoDB" id="3666463at2"/>
<dbReference type="GO" id="GO:0005975">
    <property type="term" value="P:carbohydrate metabolic process"/>
    <property type="evidence" value="ECO:0007669"/>
    <property type="project" value="UniProtKB-ARBA"/>
</dbReference>
<evidence type="ECO:0000313" key="2">
    <source>
        <dbReference type="EMBL" id="GGZ94038.1"/>
    </source>
</evidence>
<dbReference type="AlphaFoldDB" id="A0A918REV8"/>
<dbReference type="Gene3D" id="2.60.40.10">
    <property type="entry name" value="Immunoglobulins"/>
    <property type="match status" value="1"/>
</dbReference>
<dbReference type="Pfam" id="PF01345">
    <property type="entry name" value="DUF11"/>
    <property type="match status" value="1"/>
</dbReference>
<reference evidence="2" key="1">
    <citation type="journal article" date="2014" name="Int. J. Syst. Evol. Microbiol.">
        <title>Complete genome sequence of Corynebacterium casei LMG S-19264T (=DSM 44701T), isolated from a smear-ripened cheese.</title>
        <authorList>
            <consortium name="US DOE Joint Genome Institute (JGI-PGF)"/>
            <person name="Walter F."/>
            <person name="Albersmeier A."/>
            <person name="Kalinowski J."/>
            <person name="Ruckert C."/>
        </authorList>
    </citation>
    <scope>NUCLEOTIDE SEQUENCE</scope>
    <source>
        <strain evidence="2">JCM 4834</strain>
    </source>
</reference>
<evidence type="ECO:0000313" key="3">
    <source>
        <dbReference type="Proteomes" id="UP000634660"/>
    </source>
</evidence>
<protein>
    <recommendedName>
        <fullName evidence="1">DUF11 domain-containing protein</fullName>
    </recommendedName>
</protein>
<organism evidence="2 3">
    <name type="scientific">Streptomyces subrutilus</name>
    <dbReference type="NCBI Taxonomy" id="36818"/>
    <lineage>
        <taxon>Bacteria</taxon>
        <taxon>Bacillati</taxon>
        <taxon>Actinomycetota</taxon>
        <taxon>Actinomycetes</taxon>
        <taxon>Kitasatosporales</taxon>
        <taxon>Streptomycetaceae</taxon>
        <taxon>Streptomyces</taxon>
    </lineage>
</organism>
<name>A0A918REV8_9ACTN</name>
<gene>
    <name evidence="2" type="ORF">GCM10010371_62290</name>
</gene>
<proteinExistence type="predicted"/>
<evidence type="ECO:0000259" key="1">
    <source>
        <dbReference type="Pfam" id="PF01345"/>
    </source>
</evidence>
<dbReference type="InterPro" id="IPR013783">
    <property type="entry name" value="Ig-like_fold"/>
</dbReference>
<dbReference type="RefSeq" id="WP_150520852.1">
    <property type="nucleotide sequence ID" value="NZ_BMVX01000036.1"/>
</dbReference>
<reference evidence="2" key="2">
    <citation type="submission" date="2020-09" db="EMBL/GenBank/DDBJ databases">
        <authorList>
            <person name="Sun Q."/>
            <person name="Ohkuma M."/>
        </authorList>
    </citation>
    <scope>NUCLEOTIDE SEQUENCE</scope>
    <source>
        <strain evidence="2">JCM 4834</strain>
    </source>
</reference>
<dbReference type="Proteomes" id="UP000634660">
    <property type="component" value="Unassembled WGS sequence"/>
</dbReference>